<gene>
    <name evidence="2" type="ORF">JI749_06525</name>
</gene>
<dbReference type="InterPro" id="IPR011009">
    <property type="entry name" value="Kinase-like_dom_sf"/>
</dbReference>
<name>A0ABX7C1W8_9HYPH</name>
<proteinExistence type="predicted"/>
<dbReference type="PANTHER" id="PTHR21310:SF42">
    <property type="entry name" value="BIFUNCTIONAL AAC_APH"/>
    <property type="match status" value="1"/>
</dbReference>
<sequence>MNDDIPTGERIDVTAETVAALVAEQFPQFADLEVRRVRQSGWDNHTFHLGDRHKVRLPASAVYLSQIDKETVWIPRLAPQLPCLVPHPVAVGRPGPGYPFPWSIWEWIDGVPAERSAISDLGQFAEDLAGFLLALAQRETAGAPLAGPDNFFRGGDLGVYDQQARQCLLQLNGIVDTARLTKVWHEAIASRWQAAPVWVHGDIAWGNLLVRDGKLHAVIDFGSSAVGDPACDLVINWTLFDAGARSRFRAAYDIDHQTWQRARGWCIWKAMLIIADNLQDAAVVERERAVLQQVMDDLDESRS</sequence>
<dbReference type="Gene3D" id="3.90.1200.10">
    <property type="match status" value="1"/>
</dbReference>
<reference evidence="2 3" key="1">
    <citation type="submission" date="2021-01" db="EMBL/GenBank/DDBJ databases">
        <title>Genome seq and assembly of Devosia sp. G19.</title>
        <authorList>
            <person name="Chhetri G."/>
        </authorList>
    </citation>
    <scope>NUCLEOTIDE SEQUENCE [LARGE SCALE GENOMIC DNA]</scope>
    <source>
        <strain evidence="2 3">G19</strain>
    </source>
</reference>
<evidence type="ECO:0000259" key="1">
    <source>
        <dbReference type="Pfam" id="PF01636"/>
    </source>
</evidence>
<dbReference type="InterPro" id="IPR002575">
    <property type="entry name" value="Aminoglycoside_PTrfase"/>
</dbReference>
<evidence type="ECO:0000313" key="3">
    <source>
        <dbReference type="Proteomes" id="UP000595460"/>
    </source>
</evidence>
<feature type="domain" description="Aminoglycoside phosphotransferase" evidence="1">
    <location>
        <begin position="38"/>
        <end position="265"/>
    </location>
</feature>
<organism evidence="2 3">
    <name type="scientific">Devosia oryziradicis</name>
    <dbReference type="NCBI Taxonomy" id="2801335"/>
    <lineage>
        <taxon>Bacteria</taxon>
        <taxon>Pseudomonadati</taxon>
        <taxon>Pseudomonadota</taxon>
        <taxon>Alphaproteobacteria</taxon>
        <taxon>Hyphomicrobiales</taxon>
        <taxon>Devosiaceae</taxon>
        <taxon>Devosia</taxon>
    </lineage>
</organism>
<dbReference type="Proteomes" id="UP000595460">
    <property type="component" value="Chromosome"/>
</dbReference>
<dbReference type="SUPFAM" id="SSF56112">
    <property type="entry name" value="Protein kinase-like (PK-like)"/>
    <property type="match status" value="1"/>
</dbReference>
<dbReference type="PANTHER" id="PTHR21310">
    <property type="entry name" value="AMINOGLYCOSIDE PHOSPHOTRANSFERASE-RELATED-RELATED"/>
    <property type="match status" value="1"/>
</dbReference>
<accession>A0ABX7C1W8</accession>
<dbReference type="Pfam" id="PF01636">
    <property type="entry name" value="APH"/>
    <property type="match status" value="1"/>
</dbReference>
<dbReference type="RefSeq" id="WP_201661072.1">
    <property type="nucleotide sequence ID" value="NZ_CP068047.1"/>
</dbReference>
<dbReference type="Gene3D" id="3.30.200.20">
    <property type="entry name" value="Phosphorylase Kinase, domain 1"/>
    <property type="match status" value="1"/>
</dbReference>
<dbReference type="EMBL" id="CP068047">
    <property type="protein sequence ID" value="QQR37259.1"/>
    <property type="molecule type" value="Genomic_DNA"/>
</dbReference>
<dbReference type="CDD" id="cd05155">
    <property type="entry name" value="APH_ChoK_like_1"/>
    <property type="match status" value="1"/>
</dbReference>
<protein>
    <submittedName>
        <fullName evidence="2">Aminoglycoside phosphotransferase family protein</fullName>
    </submittedName>
</protein>
<keyword evidence="3" id="KW-1185">Reference proteome</keyword>
<evidence type="ECO:0000313" key="2">
    <source>
        <dbReference type="EMBL" id="QQR37259.1"/>
    </source>
</evidence>
<dbReference type="InterPro" id="IPR051678">
    <property type="entry name" value="AGP_Transferase"/>
</dbReference>